<dbReference type="GO" id="GO:1990544">
    <property type="term" value="P:mitochondrial ATP transmembrane transport"/>
    <property type="evidence" value="ECO:0007669"/>
    <property type="project" value="InterPro"/>
</dbReference>
<comment type="subcellular location">
    <subcellularLocation>
        <location evidence="1 10">Membrane</location>
        <topology evidence="1 10">Multi-pass membrane protein</topology>
    </subcellularLocation>
</comment>
<evidence type="ECO:0000256" key="4">
    <source>
        <dbReference type="ARBA" id="ARBA00022692"/>
    </source>
</evidence>
<dbReference type="GO" id="GO:0005471">
    <property type="term" value="F:ATP:ADP antiporter activity"/>
    <property type="evidence" value="ECO:0007669"/>
    <property type="project" value="UniProtKB-UniRule"/>
</dbReference>
<comment type="caution">
    <text evidence="11">The sequence shown here is derived from an EMBL/GenBank/DDBJ whole genome shotgun (WGS) entry which is preliminary data.</text>
</comment>
<name>S9WCU5_9TRYP</name>
<dbReference type="SUPFAM" id="SSF103506">
    <property type="entry name" value="Mitochondrial carrier"/>
    <property type="match status" value="1"/>
</dbReference>
<evidence type="ECO:0000256" key="1">
    <source>
        <dbReference type="ARBA" id="ARBA00004141"/>
    </source>
</evidence>
<proteinExistence type="inferred from homology"/>
<feature type="transmembrane region" description="Helical" evidence="10">
    <location>
        <begin position="81"/>
        <end position="101"/>
    </location>
</feature>
<dbReference type="InterPro" id="IPR023395">
    <property type="entry name" value="MCP_dom_sf"/>
</dbReference>
<dbReference type="AlphaFoldDB" id="S9WCU5"/>
<evidence type="ECO:0000256" key="10">
    <source>
        <dbReference type="RuleBase" id="RU368008"/>
    </source>
</evidence>
<gene>
    <name evidence="12" type="ORF">STCU_01836</name>
    <name evidence="11" type="ORF">STCU_01871</name>
</gene>
<dbReference type="PANTHER" id="PTHR45635">
    <property type="entry name" value="ADP,ATP CARRIER PROTEIN 1-RELATED-RELATED"/>
    <property type="match status" value="1"/>
</dbReference>
<dbReference type="Pfam" id="PF00153">
    <property type="entry name" value="Mito_carr"/>
    <property type="match status" value="1"/>
</dbReference>
<dbReference type="EMBL" id="ATMH01001871">
    <property type="protein sequence ID" value="EPY33895.1"/>
    <property type="molecule type" value="Genomic_DNA"/>
</dbReference>
<evidence type="ECO:0000256" key="3">
    <source>
        <dbReference type="ARBA" id="ARBA00022448"/>
    </source>
</evidence>
<evidence type="ECO:0000256" key="9">
    <source>
        <dbReference type="RuleBase" id="RU000488"/>
    </source>
</evidence>
<feature type="repeat" description="Solcar" evidence="8">
    <location>
        <begin position="199"/>
        <end position="284"/>
    </location>
</feature>
<keyword evidence="5" id="KW-0677">Repeat</keyword>
<evidence type="ECO:0000313" key="13">
    <source>
        <dbReference type="Proteomes" id="UP000015354"/>
    </source>
</evidence>
<reference evidence="11 13" key="1">
    <citation type="journal article" date="2013" name="PLoS ONE">
        <title>Predicting the Proteins of Angomonas deanei, Strigomonas culicis and Their Respective Endosymbionts Reveals New Aspects of the Trypanosomatidae Family.</title>
        <authorList>
            <person name="Motta M.C."/>
            <person name="Martins A.C."/>
            <person name="de Souza S.S."/>
            <person name="Catta-Preta C.M."/>
            <person name="Silva R."/>
            <person name="Klein C.C."/>
            <person name="de Almeida L.G."/>
            <person name="de Lima Cunha O."/>
            <person name="Ciapina L.P."/>
            <person name="Brocchi M."/>
            <person name="Colabardini A.C."/>
            <person name="de Araujo Lima B."/>
            <person name="Machado C.R."/>
            <person name="de Almeida Soares C.M."/>
            <person name="Probst C.M."/>
            <person name="de Menezes C.B."/>
            <person name="Thompson C.E."/>
            <person name="Bartholomeu D.C."/>
            <person name="Gradia D.F."/>
            <person name="Pavoni D.P."/>
            <person name="Grisard E.C."/>
            <person name="Fantinatti-Garboggini F."/>
            <person name="Marchini F.K."/>
            <person name="Rodrigues-Luiz G.F."/>
            <person name="Wagner G."/>
            <person name="Goldman G.H."/>
            <person name="Fietto J.L."/>
            <person name="Elias M.C."/>
            <person name="Goldman M.H."/>
            <person name="Sagot M.F."/>
            <person name="Pereira M."/>
            <person name="Stoco P.H."/>
            <person name="de Mendonca-Neto R.P."/>
            <person name="Teixeira S.M."/>
            <person name="Maciel T.E."/>
            <person name="de Oliveira Mendes T.A."/>
            <person name="Urmenyi T.P."/>
            <person name="de Souza W."/>
            <person name="Schenkman S."/>
            <person name="de Vasconcelos A.T."/>
        </authorList>
    </citation>
    <scope>NUCLEOTIDE SEQUENCE [LARGE SCALE GENOMIC DNA]</scope>
</reference>
<dbReference type="GO" id="GO:0140021">
    <property type="term" value="P:mitochondrial ADP transmembrane transport"/>
    <property type="evidence" value="ECO:0007669"/>
    <property type="project" value="InterPro"/>
</dbReference>
<evidence type="ECO:0000256" key="6">
    <source>
        <dbReference type="ARBA" id="ARBA00022989"/>
    </source>
</evidence>
<evidence type="ECO:0000256" key="5">
    <source>
        <dbReference type="ARBA" id="ARBA00022737"/>
    </source>
</evidence>
<evidence type="ECO:0000256" key="7">
    <source>
        <dbReference type="ARBA" id="ARBA00023136"/>
    </source>
</evidence>
<accession>S9WCU5</accession>
<dbReference type="EMBL" id="ATMH01001836">
    <property type="protein sequence ID" value="EPY34135.1"/>
    <property type="molecule type" value="Genomic_DNA"/>
</dbReference>
<dbReference type="PROSITE" id="PS50920">
    <property type="entry name" value="SOLCAR"/>
    <property type="match status" value="1"/>
</dbReference>
<keyword evidence="3 9" id="KW-0813">Transport</keyword>
<organism evidence="11 13">
    <name type="scientific">Strigomonas culicis</name>
    <dbReference type="NCBI Taxonomy" id="28005"/>
    <lineage>
        <taxon>Eukaryota</taxon>
        <taxon>Discoba</taxon>
        <taxon>Euglenozoa</taxon>
        <taxon>Kinetoplastea</taxon>
        <taxon>Metakinetoplastina</taxon>
        <taxon>Trypanosomatida</taxon>
        <taxon>Trypanosomatidae</taxon>
        <taxon>Strigomonadinae</taxon>
        <taxon>Strigomonas</taxon>
    </lineage>
</organism>
<dbReference type="PANTHER" id="PTHR45635:SF10">
    <property type="entry name" value="ADP_ATP TRANSLOCASE"/>
    <property type="match status" value="1"/>
</dbReference>
<comment type="subunit">
    <text evidence="10">Monomer.</text>
</comment>
<sequence>MVLTAVEGELVRQGRLPPAGFGGVCAIFQRIWRKEGWAGLLRGVLTDFVFALPAGLVDALASNSVFMLLQAVIPQQHAQSMGVAEVLLLSMVATGAAVYVASPYNGVRKTVTTNYVADIVAPTAEPKEQKEAEGDAEAPLVEEAYRYGTSTEAAARLAKKGGWRIFYRGATLDPFIIMTYRGLYIAASMLVPETVQVAHPYLVARGLALVADVVSQPLEVLSRRLVLTASDEVNAPYDGAIDCARQIAAKEGVTALWAGLRFRIVVSFVTMGLRAAIGALVFGSEGQS</sequence>
<feature type="transmembrane region" description="Helical" evidence="10">
    <location>
        <begin position="48"/>
        <end position="69"/>
    </location>
</feature>
<dbReference type="GO" id="GO:0005743">
    <property type="term" value="C:mitochondrial inner membrane"/>
    <property type="evidence" value="ECO:0007669"/>
    <property type="project" value="InterPro"/>
</dbReference>
<protein>
    <recommendedName>
        <fullName evidence="10">ADP/ATP translocase</fullName>
    </recommendedName>
    <alternativeName>
        <fullName evidence="10">ADP,ATP carrier protein</fullName>
    </alternativeName>
</protein>
<evidence type="ECO:0000256" key="8">
    <source>
        <dbReference type="PROSITE-ProRule" id="PRU00282"/>
    </source>
</evidence>
<keyword evidence="6 10" id="KW-1133">Transmembrane helix</keyword>
<dbReference type="InterPro" id="IPR002113">
    <property type="entry name" value="ADT_euk_type"/>
</dbReference>
<evidence type="ECO:0000313" key="12">
    <source>
        <dbReference type="EMBL" id="EPY34135.1"/>
    </source>
</evidence>
<keyword evidence="13" id="KW-1185">Reference proteome</keyword>
<reference evidence="11" key="2">
    <citation type="submission" date="2013-03" db="EMBL/GenBank/DDBJ databases">
        <authorList>
            <person name="Motta M.C.M."/>
            <person name="Martins A.C.A."/>
            <person name="Preta C.M.C.C."/>
            <person name="Silva R."/>
            <person name="de Souza S.S."/>
            <person name="Klein C.C."/>
            <person name="de Almeida L.G.P."/>
            <person name="Cunha O.L."/>
            <person name="Colabardini A.C."/>
            <person name="Lima B.A."/>
            <person name="Machado C.R."/>
            <person name="Soares C.M.A."/>
            <person name="de Menezes C.B.A."/>
            <person name="Bartolomeu D.C."/>
            <person name="Grisard E.C."/>
            <person name="Fantinatti-Garboggini F."/>
            <person name="Rodrigues-Luiz G.F."/>
            <person name="Wagner G."/>
            <person name="Goldman G.H."/>
            <person name="Fietto J.L.R."/>
            <person name="Ciapina L.P."/>
            <person name="Brocchi M."/>
            <person name="Elias M.C."/>
            <person name="Goldman M.H.S."/>
            <person name="Sagot M.-F."/>
            <person name="Pereira M."/>
            <person name="Stoco P.H."/>
            <person name="Teixeira S.M.R."/>
            <person name="de Mendonca-Neto R.P."/>
            <person name="Maciel T.E.F."/>
            <person name="Mendes T.A.O."/>
            <person name="Urmenyi T.P."/>
            <person name="Teixeira M.M.G."/>
            <person name="de Camargo E.F.P."/>
            <person name="de Sousa W."/>
            <person name="Schenkman S."/>
            <person name="de Vasconcelos A.T.R."/>
        </authorList>
    </citation>
    <scope>NUCLEOTIDE SEQUENCE</scope>
</reference>
<dbReference type="InterPro" id="IPR018108">
    <property type="entry name" value="MCP_transmembrane"/>
</dbReference>
<keyword evidence="4 8" id="KW-0812">Transmembrane</keyword>
<comment type="function">
    <text evidence="10">Catalyzes the exchange of ADP and ATP across the membrane.</text>
</comment>
<dbReference type="Gene3D" id="1.50.40.10">
    <property type="entry name" value="Mitochondrial carrier domain"/>
    <property type="match status" value="1"/>
</dbReference>
<evidence type="ECO:0000256" key="2">
    <source>
        <dbReference type="ARBA" id="ARBA00006375"/>
    </source>
</evidence>
<keyword evidence="7 8" id="KW-0472">Membrane</keyword>
<dbReference type="OrthoDB" id="448427at2759"/>
<dbReference type="Proteomes" id="UP000015354">
    <property type="component" value="Unassembled WGS sequence"/>
</dbReference>
<evidence type="ECO:0000313" key="11">
    <source>
        <dbReference type="EMBL" id="EPY33895.1"/>
    </source>
</evidence>
<comment type="caution">
    <text evidence="10">Lacks conserved residue(s) required for the propagation of feature annotation.</text>
</comment>
<comment type="similarity">
    <text evidence="2 9">Belongs to the mitochondrial carrier (TC 2.A.29) family.</text>
</comment>